<dbReference type="Gene3D" id="3.40.50.1110">
    <property type="entry name" value="SGNH hydrolase"/>
    <property type="match status" value="2"/>
</dbReference>
<dbReference type="AlphaFoldDB" id="A0AAV6KWX1"/>
<evidence type="ECO:0000256" key="2">
    <source>
        <dbReference type="ARBA" id="ARBA00022801"/>
    </source>
</evidence>
<keyword evidence="2" id="KW-0378">Hydrolase</keyword>
<feature type="chain" id="PRO_5043775671" description="GDSL esterase/lipase" evidence="6">
    <location>
        <begin position="28"/>
        <end position="638"/>
    </location>
</feature>
<feature type="coiled-coil region" evidence="5">
    <location>
        <begin position="497"/>
        <end position="552"/>
    </location>
</feature>
<keyword evidence="4" id="KW-0443">Lipid metabolism</keyword>
<feature type="signal peptide" evidence="6">
    <location>
        <begin position="1"/>
        <end position="27"/>
    </location>
</feature>
<evidence type="ECO:0000313" key="8">
    <source>
        <dbReference type="Proteomes" id="UP000823749"/>
    </source>
</evidence>
<keyword evidence="8" id="KW-1185">Reference proteome</keyword>
<dbReference type="InterPro" id="IPR036514">
    <property type="entry name" value="SGNH_hydro_sf"/>
</dbReference>
<dbReference type="PANTHER" id="PTHR46020:SF32">
    <property type="entry name" value="GDSL ESTERASE_LIPASE"/>
    <property type="match status" value="1"/>
</dbReference>
<evidence type="ECO:0000256" key="3">
    <source>
        <dbReference type="ARBA" id="ARBA00022963"/>
    </source>
</evidence>
<dbReference type="Pfam" id="PF00657">
    <property type="entry name" value="Lipase_GDSL"/>
    <property type="match status" value="1"/>
</dbReference>
<dbReference type="InterPro" id="IPR004252">
    <property type="entry name" value="Probable_transposase_24"/>
</dbReference>
<sequence length="638" mass="70296">MENKNVILFFASFLLLHLLSGIPGVQAGSSDHHGYHGVNGFHPEKLFVFGDSYVDTGNSDKSTASSWEVPYGVTSPGKPDGRYSDGRVLTDFLAKYLGLKSPLPYVLRKNAPKLASYGMNFAYGGTGVFDTLVPAPNMTTQIDFLQNLVKESVYTKTELESSLSLVSVAGNDYFTYLAEGGSNEGLPTFIARVVKQIAVNLKRIRDVGVGKVAIGALQPLGCLPGLTAQNSFQHCNGTYNDFVNLHNTLLRQAVAELNSESNDSGAFIVLDLYGSFTKVLNHKEGAPVTKQVRGRTKGLALAKIRRRGEKVKLGFSRMLGQPTSDNEDDLTSMGKRYCDSRSRLKKKFDKGAVDYPAHIEGADWGYLSNLWQDKVYQEKCDKSKDSRSKPRNHHVARSKAFYKVKNHLKEKNDGVNSDLPETWKKTHYSEKRKCWTDGSETVYKKLKDVQDQAMANGSVPLTDEELSCTVFGSKPGCIRGLGHGPKPSLTKSGQTPRAQLIRDAEEVREETTAAQKKCEEALVEAAQARKNIDHLVETIANMQSQLNFLLQQNGRNMPSNDARFARAFIASVVKQIAVNLKRIHDMGVGKVAVGALQPLGCLPEVTILNNFQQCNETSNTAAKFHYMLRQASSGKAQQ</sequence>
<evidence type="ECO:0000313" key="7">
    <source>
        <dbReference type="EMBL" id="KAG5556599.1"/>
    </source>
</evidence>
<reference evidence="7" key="1">
    <citation type="submission" date="2020-08" db="EMBL/GenBank/DDBJ databases">
        <title>Plant Genome Project.</title>
        <authorList>
            <person name="Zhang R.-G."/>
        </authorList>
    </citation>
    <scope>NUCLEOTIDE SEQUENCE</scope>
    <source>
        <strain evidence="7">WSP0</strain>
        <tissue evidence="7">Leaf</tissue>
    </source>
</reference>
<evidence type="ECO:0000256" key="5">
    <source>
        <dbReference type="SAM" id="Coils"/>
    </source>
</evidence>
<dbReference type="EMBL" id="JACTNZ010000003">
    <property type="protein sequence ID" value="KAG5556599.1"/>
    <property type="molecule type" value="Genomic_DNA"/>
</dbReference>
<gene>
    <name evidence="7" type="ORF">RHGRI_007015</name>
</gene>
<dbReference type="PANTHER" id="PTHR46020">
    <property type="entry name" value="OSJNBB0059K02.9 PROTEIN"/>
    <property type="match status" value="1"/>
</dbReference>
<comment type="caution">
    <text evidence="7">The sequence shown here is derived from an EMBL/GenBank/DDBJ whole genome shotgun (WGS) entry which is preliminary data.</text>
</comment>
<organism evidence="7 8">
    <name type="scientific">Rhododendron griersonianum</name>
    <dbReference type="NCBI Taxonomy" id="479676"/>
    <lineage>
        <taxon>Eukaryota</taxon>
        <taxon>Viridiplantae</taxon>
        <taxon>Streptophyta</taxon>
        <taxon>Embryophyta</taxon>
        <taxon>Tracheophyta</taxon>
        <taxon>Spermatophyta</taxon>
        <taxon>Magnoliopsida</taxon>
        <taxon>eudicotyledons</taxon>
        <taxon>Gunneridae</taxon>
        <taxon>Pentapetalae</taxon>
        <taxon>asterids</taxon>
        <taxon>Ericales</taxon>
        <taxon>Ericaceae</taxon>
        <taxon>Ericoideae</taxon>
        <taxon>Rhodoreae</taxon>
        <taxon>Rhododendron</taxon>
    </lineage>
</organism>
<accession>A0AAV6KWX1</accession>
<keyword evidence="5" id="KW-0175">Coiled coil</keyword>
<protein>
    <recommendedName>
        <fullName evidence="9">GDSL esterase/lipase</fullName>
    </recommendedName>
</protein>
<name>A0AAV6KWX1_9ERIC</name>
<evidence type="ECO:0000256" key="4">
    <source>
        <dbReference type="ARBA" id="ARBA00023098"/>
    </source>
</evidence>
<evidence type="ECO:0008006" key="9">
    <source>
        <dbReference type="Google" id="ProtNLM"/>
    </source>
</evidence>
<evidence type="ECO:0000256" key="6">
    <source>
        <dbReference type="SAM" id="SignalP"/>
    </source>
</evidence>
<dbReference type="Pfam" id="PF03004">
    <property type="entry name" value="Transposase_24"/>
    <property type="match status" value="1"/>
</dbReference>
<dbReference type="Proteomes" id="UP000823749">
    <property type="component" value="Chromosome 3"/>
</dbReference>
<dbReference type="InterPro" id="IPR001087">
    <property type="entry name" value="GDSL"/>
</dbReference>
<evidence type="ECO:0000256" key="1">
    <source>
        <dbReference type="ARBA" id="ARBA00008668"/>
    </source>
</evidence>
<keyword evidence="6" id="KW-0732">Signal</keyword>
<dbReference type="GO" id="GO:0016042">
    <property type="term" value="P:lipid catabolic process"/>
    <property type="evidence" value="ECO:0007669"/>
    <property type="project" value="UniProtKB-KW"/>
</dbReference>
<dbReference type="GO" id="GO:0016788">
    <property type="term" value="F:hydrolase activity, acting on ester bonds"/>
    <property type="evidence" value="ECO:0007669"/>
    <property type="project" value="InterPro"/>
</dbReference>
<proteinExistence type="inferred from homology"/>
<keyword evidence="3" id="KW-0442">Lipid degradation</keyword>
<comment type="similarity">
    <text evidence="1">Belongs to the 'GDSL' lipolytic enzyme family.</text>
</comment>